<evidence type="ECO:0000313" key="4">
    <source>
        <dbReference type="Proteomes" id="UP000509367"/>
    </source>
</evidence>
<dbReference type="Pfam" id="PF07007">
    <property type="entry name" value="LprI"/>
    <property type="match status" value="1"/>
</dbReference>
<protein>
    <submittedName>
        <fullName evidence="3">DUF1311 domain-containing protein</fullName>
    </submittedName>
</protein>
<keyword evidence="1" id="KW-0732">Signal</keyword>
<name>A0A6N1V8Z9_9HYPH</name>
<feature type="domain" description="Lysozyme inhibitor LprI-like N-terminal" evidence="2">
    <location>
        <begin position="25"/>
        <end position="130"/>
    </location>
</feature>
<evidence type="ECO:0000259" key="2">
    <source>
        <dbReference type="Pfam" id="PF07007"/>
    </source>
</evidence>
<dbReference type="KEGG" id="orm:HTY61_02660"/>
<sequence>MKRFISALGLVWLSSAPALSQDWDCSNADDLPQQGMNFCAHQDWQAADSALNATWKKAREYMKSLDEGNREYYPDQADGEENLLKAQRAWIDYRDGQCAAEGAQFTGGSIQPLIINSCLASMTRKRTEELLQLMQEY</sequence>
<gene>
    <name evidence="3" type="ORF">HTY61_02660</name>
</gene>
<dbReference type="PANTHER" id="PTHR39176">
    <property type="entry name" value="PERIPLASMIC PROTEIN-RELATED"/>
    <property type="match status" value="1"/>
</dbReference>
<evidence type="ECO:0000313" key="3">
    <source>
        <dbReference type="EMBL" id="QKV17444.1"/>
    </source>
</evidence>
<dbReference type="Proteomes" id="UP000509367">
    <property type="component" value="Chromosome"/>
</dbReference>
<dbReference type="InterPro" id="IPR009739">
    <property type="entry name" value="LprI-like_N"/>
</dbReference>
<dbReference type="EMBL" id="CP054836">
    <property type="protein sequence ID" value="QKV17444.1"/>
    <property type="molecule type" value="Genomic_DNA"/>
</dbReference>
<feature type="chain" id="PRO_5026845585" evidence="1">
    <location>
        <begin position="21"/>
        <end position="137"/>
    </location>
</feature>
<evidence type="ECO:0000256" key="1">
    <source>
        <dbReference type="SAM" id="SignalP"/>
    </source>
</evidence>
<dbReference type="AlphaFoldDB" id="A0A6N1V8Z9"/>
<organism evidence="3 4">
    <name type="scientific">Oricola thermophila</name>
    <dbReference type="NCBI Taxonomy" id="2742145"/>
    <lineage>
        <taxon>Bacteria</taxon>
        <taxon>Pseudomonadati</taxon>
        <taxon>Pseudomonadota</taxon>
        <taxon>Alphaproteobacteria</taxon>
        <taxon>Hyphomicrobiales</taxon>
        <taxon>Ahrensiaceae</taxon>
        <taxon>Oricola</taxon>
    </lineage>
</organism>
<accession>A0A6N1V8Z9</accession>
<keyword evidence="4" id="KW-1185">Reference proteome</keyword>
<proteinExistence type="predicted"/>
<feature type="signal peptide" evidence="1">
    <location>
        <begin position="1"/>
        <end position="20"/>
    </location>
</feature>
<dbReference type="RefSeq" id="WP_175275341.1">
    <property type="nucleotide sequence ID" value="NZ_CP054836.1"/>
</dbReference>
<reference evidence="3 4" key="1">
    <citation type="submission" date="2020-06" db="EMBL/GenBank/DDBJ databases">
        <title>Oricola thermophila sp. nov. isolated from a tidal sediments.</title>
        <authorList>
            <person name="Kwon K.K."/>
            <person name="Yang S.-H."/>
            <person name="Park M.-J."/>
        </authorList>
    </citation>
    <scope>NUCLEOTIDE SEQUENCE [LARGE SCALE GENOMIC DNA]</scope>
    <source>
        <strain evidence="3 4">MEBiC13590</strain>
    </source>
</reference>
<dbReference type="Gene3D" id="1.20.1270.180">
    <property type="match status" value="1"/>
</dbReference>
<dbReference type="PANTHER" id="PTHR39176:SF1">
    <property type="entry name" value="PERIPLASMIC PROTEIN"/>
    <property type="match status" value="1"/>
</dbReference>